<comment type="caution">
    <text evidence="1">The sequence shown here is derived from an EMBL/GenBank/DDBJ whole genome shotgun (WGS) entry which is preliminary data.</text>
</comment>
<accession>A0A8K1FFZ6</accession>
<dbReference type="EMBL" id="SPLM01000077">
    <property type="protein sequence ID" value="TMW61096.1"/>
    <property type="molecule type" value="Genomic_DNA"/>
</dbReference>
<evidence type="ECO:0000313" key="1">
    <source>
        <dbReference type="EMBL" id="TMW61096.1"/>
    </source>
</evidence>
<evidence type="ECO:0000313" key="2">
    <source>
        <dbReference type="Proteomes" id="UP000794436"/>
    </source>
</evidence>
<reference evidence="1" key="1">
    <citation type="submission" date="2019-03" db="EMBL/GenBank/DDBJ databases">
        <title>Long read genome sequence of the mycoparasitic Pythium oligandrum ATCC 38472 isolated from sugarbeet rhizosphere.</title>
        <authorList>
            <person name="Gaulin E."/>
        </authorList>
    </citation>
    <scope>NUCLEOTIDE SEQUENCE</scope>
    <source>
        <strain evidence="1">ATCC 38472_TT</strain>
    </source>
</reference>
<dbReference type="OrthoDB" id="129044at2759"/>
<dbReference type="PANTHER" id="PTHR22930:SF259">
    <property type="entry name" value="OS08G0106900 PROTEIN"/>
    <property type="match status" value="1"/>
</dbReference>
<dbReference type="InterPro" id="IPR045249">
    <property type="entry name" value="HARBI1-like"/>
</dbReference>
<organism evidence="1 2">
    <name type="scientific">Pythium oligandrum</name>
    <name type="common">Mycoparasitic fungus</name>
    <dbReference type="NCBI Taxonomy" id="41045"/>
    <lineage>
        <taxon>Eukaryota</taxon>
        <taxon>Sar</taxon>
        <taxon>Stramenopiles</taxon>
        <taxon>Oomycota</taxon>
        <taxon>Peronosporomycetes</taxon>
        <taxon>Pythiales</taxon>
        <taxon>Pythiaceae</taxon>
        <taxon>Pythium</taxon>
    </lineage>
</organism>
<keyword evidence="2" id="KW-1185">Reference proteome</keyword>
<protein>
    <recommendedName>
        <fullName evidence="3">DDE Tnp4 domain-containing protein</fullName>
    </recommendedName>
</protein>
<dbReference type="PANTHER" id="PTHR22930">
    <property type="match status" value="1"/>
</dbReference>
<proteinExistence type="predicted"/>
<dbReference type="Proteomes" id="UP000794436">
    <property type="component" value="Unassembled WGS sequence"/>
</dbReference>
<name>A0A8K1FFZ6_PYTOL</name>
<sequence length="203" mass="22547">MRKGHYYKVFARNILSESPNSVTDLAQLPLAPGVYVVGAADARCIRQCFVLDVCPGERRVVYDELSEYEDQPAYTKLPLVDLEWHFHAMLDAVCSLATQYIVLPDEPSSILHENPKFGTPFAYCRLAFDGTHIPAFVSASKAKPFRNRNGKLTQNVFAACTFDMKFAFVLCGWEGSAADPTVLADARRRGFTTPKGLFDLGDA</sequence>
<dbReference type="AlphaFoldDB" id="A0A8K1FFZ6"/>
<evidence type="ECO:0008006" key="3">
    <source>
        <dbReference type="Google" id="ProtNLM"/>
    </source>
</evidence>
<gene>
    <name evidence="1" type="ORF">Poli38472_013559</name>
</gene>